<dbReference type="GO" id="GO:0004252">
    <property type="term" value="F:serine-type endopeptidase activity"/>
    <property type="evidence" value="ECO:0007669"/>
    <property type="project" value="InterPro"/>
</dbReference>
<sequence>MGFSRSAMWRTAYAIPPLLVTIKFGYTVGSIEGRSMQPHFNPDTSGTRRDIVLLDRYSPMSGHYNHGDVVILTAPHNPEMKLVKRIVGLGGDAVRPRSGAQEGIGV</sequence>
<feature type="active site" evidence="10">
    <location>
        <position position="35"/>
    </location>
</feature>
<proteinExistence type="inferred from homology"/>
<evidence type="ECO:0000256" key="7">
    <source>
        <dbReference type="ARBA" id="ARBA00022989"/>
    </source>
</evidence>
<dbReference type="EMBL" id="QEAQ01000030">
    <property type="protein sequence ID" value="TPX58953.1"/>
    <property type="molecule type" value="Genomic_DNA"/>
</dbReference>
<dbReference type="GO" id="GO:0006465">
    <property type="term" value="P:signal peptide processing"/>
    <property type="evidence" value="ECO:0007669"/>
    <property type="project" value="InterPro"/>
</dbReference>
<evidence type="ECO:0000313" key="14">
    <source>
        <dbReference type="Proteomes" id="UP000318582"/>
    </source>
</evidence>
<keyword evidence="7" id="KW-1133">Transmembrane helix</keyword>
<evidence type="ECO:0000259" key="12">
    <source>
        <dbReference type="Pfam" id="PF10502"/>
    </source>
</evidence>
<feature type="active site" evidence="10">
    <location>
        <position position="84"/>
    </location>
</feature>
<keyword evidence="3 11" id="KW-0645">Protease</keyword>
<evidence type="ECO:0000256" key="9">
    <source>
        <dbReference type="ARBA" id="ARBA00023136"/>
    </source>
</evidence>
<dbReference type="CDD" id="cd06530">
    <property type="entry name" value="S26_SPase_I"/>
    <property type="match status" value="1"/>
</dbReference>
<dbReference type="PANTHER" id="PTHR46041">
    <property type="entry name" value="MITOCHONDRIAL INNER MEMBRANE PROTEASE SUBUNIT 2"/>
    <property type="match status" value="1"/>
</dbReference>
<feature type="domain" description="Peptidase S26" evidence="12">
    <location>
        <begin position="13"/>
        <end position="97"/>
    </location>
</feature>
<organism evidence="13 14">
    <name type="scientific">Powellomyces hirtus</name>
    <dbReference type="NCBI Taxonomy" id="109895"/>
    <lineage>
        <taxon>Eukaryota</taxon>
        <taxon>Fungi</taxon>
        <taxon>Fungi incertae sedis</taxon>
        <taxon>Chytridiomycota</taxon>
        <taxon>Chytridiomycota incertae sedis</taxon>
        <taxon>Chytridiomycetes</taxon>
        <taxon>Spizellomycetales</taxon>
        <taxon>Powellomycetaceae</taxon>
        <taxon>Powellomyces</taxon>
    </lineage>
</organism>
<keyword evidence="5 11" id="KW-0999">Mitochondrion inner membrane</keyword>
<dbReference type="InterPro" id="IPR019533">
    <property type="entry name" value="Peptidase_S26"/>
</dbReference>
<dbReference type="GO" id="GO:0042720">
    <property type="term" value="C:mitochondrial inner membrane peptidase complex"/>
    <property type="evidence" value="ECO:0007669"/>
    <property type="project" value="InterPro"/>
</dbReference>
<evidence type="ECO:0000256" key="10">
    <source>
        <dbReference type="PIRSR" id="PIRSR600223-1"/>
    </source>
</evidence>
<evidence type="ECO:0000256" key="3">
    <source>
        <dbReference type="ARBA" id="ARBA00022670"/>
    </source>
</evidence>
<evidence type="ECO:0000256" key="6">
    <source>
        <dbReference type="ARBA" id="ARBA00022801"/>
    </source>
</evidence>
<dbReference type="Gene3D" id="2.10.109.10">
    <property type="entry name" value="Umud Fragment, subunit A"/>
    <property type="match status" value="1"/>
</dbReference>
<dbReference type="Proteomes" id="UP000318582">
    <property type="component" value="Unassembled WGS sequence"/>
</dbReference>
<accession>A0A507E4G5</accession>
<evidence type="ECO:0000256" key="4">
    <source>
        <dbReference type="ARBA" id="ARBA00022692"/>
    </source>
</evidence>
<dbReference type="PANTHER" id="PTHR46041:SF2">
    <property type="entry name" value="MITOCHONDRIAL INNER MEMBRANE PROTEASE SUBUNIT 2"/>
    <property type="match status" value="1"/>
</dbReference>
<dbReference type="GO" id="GO:0006627">
    <property type="term" value="P:protein processing involved in protein targeting to mitochondrion"/>
    <property type="evidence" value="ECO:0007669"/>
    <property type="project" value="InterPro"/>
</dbReference>
<keyword evidence="9" id="KW-0472">Membrane</keyword>
<dbReference type="STRING" id="109895.A0A507E4G5"/>
<comment type="similarity">
    <text evidence="2">Belongs to the peptidase S26 family. IMP2 subfamily.</text>
</comment>
<comment type="caution">
    <text evidence="13">The sequence shown here is derived from an EMBL/GenBank/DDBJ whole genome shotgun (WGS) entry which is preliminary data.</text>
</comment>
<dbReference type="InterPro" id="IPR036286">
    <property type="entry name" value="LexA/Signal_pep-like_sf"/>
</dbReference>
<dbReference type="SUPFAM" id="SSF51306">
    <property type="entry name" value="LexA/Signal peptidase"/>
    <property type="match status" value="1"/>
</dbReference>
<evidence type="ECO:0000313" key="13">
    <source>
        <dbReference type="EMBL" id="TPX58953.1"/>
    </source>
</evidence>
<dbReference type="NCBIfam" id="TIGR02227">
    <property type="entry name" value="sigpep_I_bact"/>
    <property type="match status" value="1"/>
</dbReference>
<keyword evidence="14" id="KW-1185">Reference proteome</keyword>
<dbReference type="AlphaFoldDB" id="A0A507E4G5"/>
<reference evidence="13 14" key="1">
    <citation type="journal article" date="2019" name="Sci. Rep.">
        <title>Comparative genomics of chytrid fungi reveal insights into the obligate biotrophic and pathogenic lifestyle of Synchytrium endobioticum.</title>
        <authorList>
            <person name="van de Vossenberg B.T.L.H."/>
            <person name="Warris S."/>
            <person name="Nguyen H.D.T."/>
            <person name="van Gent-Pelzer M.P.E."/>
            <person name="Joly D.L."/>
            <person name="van de Geest H.C."/>
            <person name="Bonants P.J.M."/>
            <person name="Smith D.S."/>
            <person name="Levesque C.A."/>
            <person name="van der Lee T.A.J."/>
        </authorList>
    </citation>
    <scope>NUCLEOTIDE SEQUENCE [LARGE SCALE GENOMIC DNA]</scope>
    <source>
        <strain evidence="13 14">CBS 809.83</strain>
    </source>
</reference>
<evidence type="ECO:0000256" key="2">
    <source>
        <dbReference type="ARBA" id="ARBA00007066"/>
    </source>
</evidence>
<gene>
    <name evidence="13" type="ORF">PhCBS80983_g02770</name>
</gene>
<evidence type="ECO:0000256" key="5">
    <source>
        <dbReference type="ARBA" id="ARBA00022792"/>
    </source>
</evidence>
<dbReference type="InterPro" id="IPR037730">
    <property type="entry name" value="IMP2"/>
</dbReference>
<evidence type="ECO:0000256" key="1">
    <source>
        <dbReference type="ARBA" id="ARBA00004434"/>
    </source>
</evidence>
<name>A0A507E4G5_9FUNG</name>
<dbReference type="InterPro" id="IPR000223">
    <property type="entry name" value="Pept_S26A_signal_pept_1"/>
</dbReference>
<evidence type="ECO:0000256" key="8">
    <source>
        <dbReference type="ARBA" id="ARBA00023128"/>
    </source>
</evidence>
<dbReference type="EC" id="3.4.21.-" evidence="11"/>
<comment type="subcellular location">
    <subcellularLocation>
        <location evidence="1">Mitochondrion inner membrane</location>
        <topology evidence="1">Single-pass membrane protein</topology>
    </subcellularLocation>
</comment>
<dbReference type="Pfam" id="PF10502">
    <property type="entry name" value="Peptidase_S26"/>
    <property type="match status" value="1"/>
</dbReference>
<keyword evidence="6 11" id="KW-0378">Hydrolase</keyword>
<keyword evidence="8 11" id="KW-0496">Mitochondrion</keyword>
<keyword evidence="4" id="KW-0812">Transmembrane</keyword>
<protein>
    <recommendedName>
        <fullName evidence="11">Mitochondrial inner membrane protease subunit</fullName>
        <ecNumber evidence="11">3.4.21.-</ecNumber>
    </recommendedName>
</protein>
<evidence type="ECO:0000256" key="11">
    <source>
        <dbReference type="RuleBase" id="RU362041"/>
    </source>
</evidence>